<evidence type="ECO:0000256" key="6">
    <source>
        <dbReference type="SAM" id="MobiDB-lite"/>
    </source>
</evidence>
<dbReference type="GO" id="GO:0008107">
    <property type="term" value="F:galactoside 2-alpha-L-fucosyltransferase activity"/>
    <property type="evidence" value="ECO:0007669"/>
    <property type="project" value="InterPro"/>
</dbReference>
<organism evidence="7 8">
    <name type="scientific">Lunasporangiospora selenospora</name>
    <dbReference type="NCBI Taxonomy" id="979761"/>
    <lineage>
        <taxon>Eukaryota</taxon>
        <taxon>Fungi</taxon>
        <taxon>Fungi incertae sedis</taxon>
        <taxon>Mucoromycota</taxon>
        <taxon>Mortierellomycotina</taxon>
        <taxon>Mortierellomycetes</taxon>
        <taxon>Mortierellales</taxon>
        <taxon>Mortierellaceae</taxon>
        <taxon>Lunasporangiospora</taxon>
    </lineage>
</organism>
<reference evidence="7" key="1">
    <citation type="journal article" date="2020" name="Fungal Divers.">
        <title>Resolving the Mortierellaceae phylogeny through synthesis of multi-gene phylogenetics and phylogenomics.</title>
        <authorList>
            <person name="Vandepol N."/>
            <person name="Liber J."/>
            <person name="Desiro A."/>
            <person name="Na H."/>
            <person name="Kennedy M."/>
            <person name="Barry K."/>
            <person name="Grigoriev I.V."/>
            <person name="Miller A.N."/>
            <person name="O'Donnell K."/>
            <person name="Stajich J.E."/>
            <person name="Bonito G."/>
        </authorList>
    </citation>
    <scope>NUCLEOTIDE SEQUENCE</scope>
    <source>
        <strain evidence="7">KOD1015</strain>
    </source>
</reference>
<dbReference type="OrthoDB" id="428346at2759"/>
<evidence type="ECO:0008006" key="9">
    <source>
        <dbReference type="Google" id="ProtNLM"/>
    </source>
</evidence>
<evidence type="ECO:0000256" key="1">
    <source>
        <dbReference type="ARBA" id="ARBA00010481"/>
    </source>
</evidence>
<keyword evidence="5" id="KW-0961">Cell wall biogenesis/degradation</keyword>
<protein>
    <recommendedName>
        <fullName evidence="9">Fucosyltransferase</fullName>
    </recommendedName>
</protein>
<comment type="similarity">
    <text evidence="1">Belongs to the glycosyltransferase 37 family.</text>
</comment>
<name>A0A9P6FZP6_9FUNG</name>
<dbReference type="EMBL" id="JAABOA010000638">
    <property type="protein sequence ID" value="KAF9583640.1"/>
    <property type="molecule type" value="Genomic_DNA"/>
</dbReference>
<keyword evidence="2" id="KW-0328">Glycosyltransferase</keyword>
<evidence type="ECO:0000256" key="3">
    <source>
        <dbReference type="ARBA" id="ARBA00022679"/>
    </source>
</evidence>
<feature type="compositionally biased region" description="Basic and acidic residues" evidence="6">
    <location>
        <begin position="238"/>
        <end position="251"/>
    </location>
</feature>
<dbReference type="GO" id="GO:0071555">
    <property type="term" value="P:cell wall organization"/>
    <property type="evidence" value="ECO:0007669"/>
    <property type="project" value="UniProtKB-KW"/>
</dbReference>
<dbReference type="Gene3D" id="3.40.50.11350">
    <property type="match status" value="1"/>
</dbReference>
<dbReference type="PANTHER" id="PTHR31889:SF2">
    <property type="entry name" value="FUCOSYLTRANSFERASE 3"/>
    <property type="match status" value="1"/>
</dbReference>
<evidence type="ECO:0000256" key="4">
    <source>
        <dbReference type="ARBA" id="ARBA00023180"/>
    </source>
</evidence>
<keyword evidence="3" id="KW-0808">Transferase</keyword>
<evidence type="ECO:0000313" key="7">
    <source>
        <dbReference type="EMBL" id="KAF9583640.1"/>
    </source>
</evidence>
<dbReference type="InterPro" id="IPR004938">
    <property type="entry name" value="XG_FTase"/>
</dbReference>
<gene>
    <name evidence="7" type="ORF">BGW38_008964</name>
</gene>
<proteinExistence type="inferred from homology"/>
<dbReference type="GO" id="GO:0042546">
    <property type="term" value="P:cell wall biogenesis"/>
    <property type="evidence" value="ECO:0007669"/>
    <property type="project" value="InterPro"/>
</dbReference>
<feature type="region of interest" description="Disordered" evidence="6">
    <location>
        <begin position="229"/>
        <end position="253"/>
    </location>
</feature>
<dbReference type="Pfam" id="PF03254">
    <property type="entry name" value="XG_FTase"/>
    <property type="match status" value="1"/>
</dbReference>
<feature type="non-terminal residue" evidence="7">
    <location>
        <position position="1"/>
    </location>
</feature>
<dbReference type="GO" id="GO:0009969">
    <property type="term" value="P:xyloglucan biosynthetic process"/>
    <property type="evidence" value="ECO:0007669"/>
    <property type="project" value="TreeGrafter"/>
</dbReference>
<dbReference type="PANTHER" id="PTHR31889">
    <property type="entry name" value="FUCOSYLTRANSFERASE 2-RELATED"/>
    <property type="match status" value="1"/>
</dbReference>
<evidence type="ECO:0000256" key="2">
    <source>
        <dbReference type="ARBA" id="ARBA00022676"/>
    </source>
</evidence>
<sequence length="347" mass="39253">ANFTDLFQSPKDLAWNLNSTQSILRESNEYKTKPEIWYPYCRNCALRSPISPNSTWSNLLCDKDLGLDSSLKIIQIFSTQWYLPVLQHNPHWHQKLCQMFPGGGANAFQVLAKRLLHPSTEVQEKIDSVMHRIPKGKKLVGLQVRRTENNAVGRSIEDSFLECATQVVNEELNPQGAAKDRVRKGLAEIDPNAQFVYYLATDYRPTRAHFQGVLGDRLFVLENTFQSHGNNDNESISESEKDQTRGKEKSQTEAVARNSIVGVQAAVAEMMLLAQADRIVSSPYSTFGYFAHAYANVQPNIVKRDGTCIHRKSTQPCFQYWFGFANGGASCSIRSTIEMSEDYDCWL</sequence>
<accession>A0A9P6FZP6</accession>
<dbReference type="GO" id="GO:0005794">
    <property type="term" value="C:Golgi apparatus"/>
    <property type="evidence" value="ECO:0007669"/>
    <property type="project" value="TreeGrafter"/>
</dbReference>
<dbReference type="AlphaFoldDB" id="A0A9P6FZP6"/>
<keyword evidence="4" id="KW-0325">Glycoprotein</keyword>
<evidence type="ECO:0000256" key="5">
    <source>
        <dbReference type="ARBA" id="ARBA00023316"/>
    </source>
</evidence>
<comment type="caution">
    <text evidence="7">The sequence shown here is derived from an EMBL/GenBank/DDBJ whole genome shotgun (WGS) entry which is preliminary data.</text>
</comment>
<dbReference type="Proteomes" id="UP000780801">
    <property type="component" value="Unassembled WGS sequence"/>
</dbReference>
<keyword evidence="8" id="KW-1185">Reference proteome</keyword>
<evidence type="ECO:0000313" key="8">
    <source>
        <dbReference type="Proteomes" id="UP000780801"/>
    </source>
</evidence>
<dbReference type="GO" id="GO:0016020">
    <property type="term" value="C:membrane"/>
    <property type="evidence" value="ECO:0007669"/>
    <property type="project" value="InterPro"/>
</dbReference>